<dbReference type="EMBL" id="BAAANH010000008">
    <property type="protein sequence ID" value="GAA1770209.1"/>
    <property type="molecule type" value="Genomic_DNA"/>
</dbReference>
<reference evidence="7" key="1">
    <citation type="journal article" date="2019" name="Int. J. Syst. Evol. Microbiol.">
        <title>The Global Catalogue of Microorganisms (GCM) 10K type strain sequencing project: providing services to taxonomists for standard genome sequencing and annotation.</title>
        <authorList>
            <consortium name="The Broad Institute Genomics Platform"/>
            <consortium name="The Broad Institute Genome Sequencing Center for Infectious Disease"/>
            <person name="Wu L."/>
            <person name="Ma J."/>
        </authorList>
    </citation>
    <scope>NUCLEOTIDE SEQUENCE [LARGE SCALE GENOMIC DNA]</scope>
    <source>
        <strain evidence="7">JCM 14319</strain>
    </source>
</reference>
<feature type="domain" description="Mandelate racemase/muconate lactonizing enzyme C-terminal" evidence="5">
    <location>
        <begin position="102"/>
        <end position="197"/>
    </location>
</feature>
<evidence type="ECO:0000313" key="7">
    <source>
        <dbReference type="Proteomes" id="UP001500506"/>
    </source>
</evidence>
<name>A0ABP4X4U3_9MICO</name>
<evidence type="ECO:0000259" key="5">
    <source>
        <dbReference type="SMART" id="SM00922"/>
    </source>
</evidence>
<organism evidence="6 7">
    <name type="scientific">Agromyces humatus</name>
    <dbReference type="NCBI Taxonomy" id="279573"/>
    <lineage>
        <taxon>Bacteria</taxon>
        <taxon>Bacillati</taxon>
        <taxon>Actinomycetota</taxon>
        <taxon>Actinomycetes</taxon>
        <taxon>Micrococcales</taxon>
        <taxon>Microbacteriaceae</taxon>
        <taxon>Agromyces</taxon>
    </lineage>
</organism>
<comment type="pathway">
    <text evidence="4">Quinol/quinone metabolism; 1,4-dihydroxy-2-naphthoate biosynthesis; 1,4-dihydroxy-2-naphthoate from chorismate: step 4/7.</text>
</comment>
<dbReference type="SMART" id="SM00922">
    <property type="entry name" value="MR_MLE"/>
    <property type="match status" value="1"/>
</dbReference>
<dbReference type="InterPro" id="IPR010196">
    <property type="entry name" value="OSB_synthase_MenC1"/>
</dbReference>
<dbReference type="PROSITE" id="PS00909">
    <property type="entry name" value="MR_MLE_2"/>
    <property type="match status" value="1"/>
</dbReference>
<protein>
    <recommendedName>
        <fullName evidence="4">o-succinylbenzoate synthase</fullName>
        <shortName evidence="4">OSB synthase</shortName>
        <shortName evidence="4">OSBS</shortName>
        <ecNumber evidence="4">4.2.1.113</ecNumber>
    </recommendedName>
    <alternativeName>
        <fullName evidence="4">4-(2'-carboxyphenyl)-4-oxybutyric acid synthase</fullName>
    </alternativeName>
    <alternativeName>
        <fullName evidence="4">o-succinylbenzoic acid synthase</fullName>
    </alternativeName>
</protein>
<keyword evidence="4" id="KW-0474">Menaquinone biosynthesis</keyword>
<comment type="similarity">
    <text evidence="4">Belongs to the mandelate racemase/muconate lactonizing enzyme family. MenC type 1 subfamily.</text>
</comment>
<keyword evidence="7" id="KW-1185">Reference proteome</keyword>
<dbReference type="NCBIfam" id="NF002782">
    <property type="entry name" value="PRK02901.1"/>
    <property type="match status" value="1"/>
</dbReference>
<feature type="active site" description="Proton acceptor" evidence="4">
    <location>
        <position position="228"/>
    </location>
</feature>
<keyword evidence="1 4" id="KW-0479">Metal-binding</keyword>
<evidence type="ECO:0000256" key="4">
    <source>
        <dbReference type="HAMAP-Rule" id="MF_00470"/>
    </source>
</evidence>
<dbReference type="SFLD" id="SFLDG00180">
    <property type="entry name" value="muconate_cycloisomerase"/>
    <property type="match status" value="1"/>
</dbReference>
<dbReference type="SFLD" id="SFLDS00001">
    <property type="entry name" value="Enolase"/>
    <property type="match status" value="1"/>
</dbReference>
<dbReference type="EC" id="4.2.1.113" evidence="4"/>
<gene>
    <name evidence="4" type="primary">menC</name>
    <name evidence="6" type="ORF">GCM10009747_34270</name>
</gene>
<dbReference type="SUPFAM" id="SSF51604">
    <property type="entry name" value="Enolase C-terminal domain-like"/>
    <property type="match status" value="1"/>
</dbReference>
<keyword evidence="2 4" id="KW-0460">Magnesium</keyword>
<feature type="active site" description="Proton donor" evidence="4">
    <location>
        <position position="121"/>
    </location>
</feature>
<dbReference type="InterPro" id="IPR029065">
    <property type="entry name" value="Enolase_C-like"/>
</dbReference>
<dbReference type="InterPro" id="IPR018110">
    <property type="entry name" value="Mandel_Rmase/mucon_lact_enz_CS"/>
</dbReference>
<evidence type="ECO:0000313" key="6">
    <source>
        <dbReference type="EMBL" id="GAA1770209.1"/>
    </source>
</evidence>
<dbReference type="PANTHER" id="PTHR48073:SF2">
    <property type="entry name" value="O-SUCCINYLBENZOATE SYNTHASE"/>
    <property type="match status" value="1"/>
</dbReference>
<dbReference type="RefSeq" id="WP_232499680.1">
    <property type="nucleotide sequence ID" value="NZ_BAAANH010000008.1"/>
</dbReference>
<dbReference type="InterPro" id="IPR036849">
    <property type="entry name" value="Enolase-like_C_sf"/>
</dbReference>
<feature type="binding site" evidence="4">
    <location>
        <position position="204"/>
    </location>
    <ligand>
        <name>Mg(2+)</name>
        <dbReference type="ChEBI" id="CHEBI:18420"/>
    </ligand>
</feature>
<evidence type="ECO:0000256" key="1">
    <source>
        <dbReference type="ARBA" id="ARBA00022723"/>
    </source>
</evidence>
<comment type="pathway">
    <text evidence="4">Quinol/quinone metabolism; menaquinone biosynthesis.</text>
</comment>
<evidence type="ECO:0000256" key="2">
    <source>
        <dbReference type="ARBA" id="ARBA00022842"/>
    </source>
</evidence>
<proteinExistence type="inferred from homology"/>
<dbReference type="Proteomes" id="UP001500506">
    <property type="component" value="Unassembled WGS sequence"/>
</dbReference>
<dbReference type="HAMAP" id="MF_00470">
    <property type="entry name" value="MenC_1"/>
    <property type="match status" value="1"/>
</dbReference>
<dbReference type="SFLD" id="SFLDF00009">
    <property type="entry name" value="o-succinylbenzoate_synthase"/>
    <property type="match status" value="1"/>
</dbReference>
<dbReference type="Gene3D" id="3.20.20.120">
    <property type="entry name" value="Enolase-like C-terminal domain"/>
    <property type="match status" value="1"/>
</dbReference>
<comment type="caution">
    <text evidence="6">The sequence shown here is derived from an EMBL/GenBank/DDBJ whole genome shotgun (WGS) entry which is preliminary data.</text>
</comment>
<dbReference type="PANTHER" id="PTHR48073">
    <property type="entry name" value="O-SUCCINYLBENZOATE SYNTHASE-RELATED"/>
    <property type="match status" value="1"/>
</dbReference>
<dbReference type="Pfam" id="PF18374">
    <property type="entry name" value="Enolase_like_N"/>
    <property type="match status" value="1"/>
</dbReference>
<comment type="function">
    <text evidence="4">Converts 2-succinyl-6-hydroxy-2,4-cyclohexadiene-1-carboxylate (SHCHC) to 2-succinylbenzoate (OSB).</text>
</comment>
<feature type="binding site" evidence="4">
    <location>
        <position position="152"/>
    </location>
    <ligand>
        <name>Mg(2+)</name>
        <dbReference type="ChEBI" id="CHEBI:18420"/>
    </ligand>
</feature>
<comment type="cofactor">
    <cofactor evidence="4">
        <name>a divalent metal cation</name>
        <dbReference type="ChEBI" id="CHEBI:60240"/>
    </cofactor>
</comment>
<sequence length="350" mass="37023">MTDASAAAPPPPAAPLPPLDELLGTARVVALPLVTRFRGIDVREAMLLEGPEGWTEFSPFAEYPDDEASAWLAAAIDFGWNPTPPILRDRIPVNATIPAVDPDSVAAVLARFPGCRTAKVKVAARDQTLAQDVARVRAVREALGPEGRIRVDANGGWNVDEAEHAIHALAPFDLEYVEQPCASVADLLEISIRTKYMGIPIAADESVRRADDPLAVAEADAADILVVKAQPLGGIRRVLELVDRTGLPVVVSSALDTSIGLAMGAHLAAALPSLDFDCGLGTASLLAADVSHAPIAPIDGAVEVRRVLPDPELLDRYAATPERTDWWLGRLGRAYAVLASGPRASGRHAK</sequence>
<dbReference type="InterPro" id="IPR013342">
    <property type="entry name" value="Mandelate_racemase_C"/>
</dbReference>
<dbReference type="Pfam" id="PF13378">
    <property type="entry name" value="MR_MLE_C"/>
    <property type="match status" value="1"/>
</dbReference>
<evidence type="ECO:0000256" key="3">
    <source>
        <dbReference type="ARBA" id="ARBA00023239"/>
    </source>
</evidence>
<keyword evidence="3 4" id="KW-0456">Lyase</keyword>
<feature type="binding site" evidence="4">
    <location>
        <position position="178"/>
    </location>
    <ligand>
        <name>Mg(2+)</name>
        <dbReference type="ChEBI" id="CHEBI:18420"/>
    </ligand>
</feature>
<accession>A0ABP4X4U3</accession>
<dbReference type="CDD" id="cd03320">
    <property type="entry name" value="OSBS"/>
    <property type="match status" value="1"/>
</dbReference>
<comment type="catalytic activity">
    <reaction evidence="4">
        <text>(1R,6R)-6-hydroxy-2-succinyl-cyclohexa-2,4-diene-1-carboxylate = 2-succinylbenzoate + H2O</text>
        <dbReference type="Rhea" id="RHEA:10196"/>
        <dbReference type="ChEBI" id="CHEBI:15377"/>
        <dbReference type="ChEBI" id="CHEBI:18325"/>
        <dbReference type="ChEBI" id="CHEBI:58689"/>
        <dbReference type="EC" id="4.2.1.113"/>
    </reaction>
</comment>